<feature type="region of interest" description="Disordered" evidence="1">
    <location>
        <begin position="52"/>
        <end position="72"/>
    </location>
</feature>
<proteinExistence type="predicted"/>
<dbReference type="EMBL" id="FMTS01000001">
    <property type="protein sequence ID" value="SCW47643.1"/>
    <property type="molecule type" value="Genomic_DNA"/>
</dbReference>
<keyword evidence="3" id="KW-1185">Reference proteome</keyword>
<organism evidence="2 3">
    <name type="scientific">Asticcacaulis taihuensis</name>
    <dbReference type="NCBI Taxonomy" id="260084"/>
    <lineage>
        <taxon>Bacteria</taxon>
        <taxon>Pseudomonadati</taxon>
        <taxon>Pseudomonadota</taxon>
        <taxon>Alphaproteobacteria</taxon>
        <taxon>Caulobacterales</taxon>
        <taxon>Caulobacteraceae</taxon>
        <taxon>Asticcacaulis</taxon>
    </lineage>
</organism>
<name>A0A1G4QSM4_9CAUL</name>
<gene>
    <name evidence="2" type="ORF">SAMN02927928_1495</name>
</gene>
<dbReference type="RefSeq" id="WP_139159626.1">
    <property type="nucleotide sequence ID" value="NZ_CBCRYE010000001.1"/>
</dbReference>
<dbReference type="OrthoDB" id="9970997at2"/>
<evidence type="ECO:0000256" key="1">
    <source>
        <dbReference type="SAM" id="MobiDB-lite"/>
    </source>
</evidence>
<dbReference type="Proteomes" id="UP000199150">
    <property type="component" value="Unassembled WGS sequence"/>
</dbReference>
<feature type="compositionally biased region" description="Polar residues" evidence="1">
    <location>
        <begin position="55"/>
        <end position="72"/>
    </location>
</feature>
<evidence type="ECO:0000313" key="2">
    <source>
        <dbReference type="EMBL" id="SCW47643.1"/>
    </source>
</evidence>
<accession>A0A1G4QSM4</accession>
<sequence>MSTTSDNSLVHQQSDVLEYINEIAQELAQMAERAGCVALGHDLRRALMMAHGSGDISSNEGNISSSLDGERS</sequence>
<evidence type="ECO:0000313" key="3">
    <source>
        <dbReference type="Proteomes" id="UP000199150"/>
    </source>
</evidence>
<protein>
    <submittedName>
        <fullName evidence="2">Uncharacterized protein</fullName>
    </submittedName>
</protein>
<reference evidence="3" key="1">
    <citation type="submission" date="2016-10" db="EMBL/GenBank/DDBJ databases">
        <authorList>
            <person name="Varghese N."/>
            <person name="Submissions S."/>
        </authorList>
    </citation>
    <scope>NUCLEOTIDE SEQUENCE [LARGE SCALE GENOMIC DNA]</scope>
    <source>
        <strain evidence="3">CGMCC 1.3431</strain>
    </source>
</reference>
<dbReference type="AlphaFoldDB" id="A0A1G4QSM4"/>